<accession>A0A9Q8V941</accession>
<keyword evidence="1" id="KW-0677">Repeat</keyword>
<evidence type="ECO:0000256" key="1">
    <source>
        <dbReference type="ARBA" id="ARBA00022737"/>
    </source>
</evidence>
<dbReference type="PANTHER" id="PTHR10039:SF16">
    <property type="entry name" value="GPI INOSITOL-DEACYLASE"/>
    <property type="match status" value="1"/>
</dbReference>
<evidence type="ECO:0000313" key="3">
    <source>
        <dbReference type="EMBL" id="UNI16489.1"/>
    </source>
</evidence>
<protein>
    <recommendedName>
        <fullName evidence="2">Nephrocystin 3-like N-terminal domain-containing protein</fullName>
    </recommendedName>
</protein>
<dbReference type="InterPro" id="IPR027417">
    <property type="entry name" value="P-loop_NTPase"/>
</dbReference>
<gene>
    <name evidence="3" type="ORF">JDV02_002920</name>
</gene>
<dbReference type="OrthoDB" id="5142935at2759"/>
<dbReference type="Proteomes" id="UP000829364">
    <property type="component" value="Chromosome 2"/>
</dbReference>
<dbReference type="InterPro" id="IPR056884">
    <property type="entry name" value="NPHP3-like_N"/>
</dbReference>
<dbReference type="PANTHER" id="PTHR10039">
    <property type="entry name" value="AMELOGENIN"/>
    <property type="match status" value="1"/>
</dbReference>
<dbReference type="GeneID" id="72064880"/>
<evidence type="ECO:0000313" key="4">
    <source>
        <dbReference type="Proteomes" id="UP000829364"/>
    </source>
</evidence>
<dbReference type="EMBL" id="CP086355">
    <property type="protein sequence ID" value="UNI16489.1"/>
    <property type="molecule type" value="Genomic_DNA"/>
</dbReference>
<sequence>MAEVVALASSIIAIIQLADRVISVTKHCLGSIRDCPSDIRAILVEISSLKAVLESLSFFLDGSNAGPEPPLIRHLTGEHGPIEGCRSSIRELEGLLPSDMRTVRGKRQKVLTAVEHLAWPLREKSARKLIDNISRYKASIVFAVTYDSSKDIRDIQKDLRRVKESLTRAEHDTICNWLEATNPSSNHNNASRLHEEHTGLWMSRDPQWQDWLNGKRKFLWLHGIPGAGKTVLASFLVEECLNASWQRRQSEPGMPHEKPVACVYYYCYFARNQDEAMPFLRWLTTQLCRQAALIPAEIDKLFLLKHAPKLSQLLTAVHVLLEEFKAVFVIIDAVDESQPREELLKVIRDLATDRRFDGLQLLATSREYYDIEFCFSDISSSISMSNPAVECDIRSYVHSVIASDRKFAKWPKTLATEVENALASGAKGM</sequence>
<dbReference type="Gene3D" id="3.40.50.300">
    <property type="entry name" value="P-loop containing nucleotide triphosphate hydrolases"/>
    <property type="match status" value="1"/>
</dbReference>
<proteinExistence type="predicted"/>
<name>A0A9Q8V941_9HYPO</name>
<keyword evidence="4" id="KW-1185">Reference proteome</keyword>
<dbReference type="SUPFAM" id="SSF52540">
    <property type="entry name" value="P-loop containing nucleoside triphosphate hydrolases"/>
    <property type="match status" value="1"/>
</dbReference>
<dbReference type="AlphaFoldDB" id="A0A9Q8V941"/>
<dbReference type="RefSeq" id="XP_047839970.1">
    <property type="nucleotide sequence ID" value="XM_047983998.1"/>
</dbReference>
<dbReference type="Pfam" id="PF24883">
    <property type="entry name" value="NPHP3_N"/>
    <property type="match status" value="1"/>
</dbReference>
<dbReference type="KEGG" id="ptkz:JDV02_002920"/>
<organism evidence="3 4">
    <name type="scientific">Purpureocillium takamizusanense</name>
    <dbReference type="NCBI Taxonomy" id="2060973"/>
    <lineage>
        <taxon>Eukaryota</taxon>
        <taxon>Fungi</taxon>
        <taxon>Dikarya</taxon>
        <taxon>Ascomycota</taxon>
        <taxon>Pezizomycotina</taxon>
        <taxon>Sordariomycetes</taxon>
        <taxon>Hypocreomycetidae</taxon>
        <taxon>Hypocreales</taxon>
        <taxon>Ophiocordycipitaceae</taxon>
        <taxon>Purpureocillium</taxon>
    </lineage>
</organism>
<reference evidence="3" key="1">
    <citation type="submission" date="2021-11" db="EMBL/GenBank/DDBJ databases">
        <title>Purpureocillium_takamizusanense_genome.</title>
        <authorList>
            <person name="Nguyen N.-H."/>
        </authorList>
    </citation>
    <scope>NUCLEOTIDE SEQUENCE</scope>
    <source>
        <strain evidence="3">PT3</strain>
    </source>
</reference>
<feature type="domain" description="Nephrocystin 3-like N-terminal" evidence="2">
    <location>
        <begin position="198"/>
        <end position="366"/>
    </location>
</feature>
<evidence type="ECO:0000259" key="2">
    <source>
        <dbReference type="Pfam" id="PF24883"/>
    </source>
</evidence>